<gene>
    <name evidence="4" type="ORF">DT065_00070</name>
</gene>
<name>A0A345BUD7_9BACI</name>
<keyword evidence="5" id="KW-1185">Reference proteome</keyword>
<dbReference type="RefSeq" id="WP_114369782.1">
    <property type="nucleotide sequence ID" value="NZ_CP031092.1"/>
</dbReference>
<accession>A0A345BUD7</accession>
<dbReference type="EMBL" id="CP031092">
    <property type="protein sequence ID" value="AXF54568.1"/>
    <property type="molecule type" value="Genomic_DNA"/>
</dbReference>
<evidence type="ECO:0000256" key="1">
    <source>
        <dbReference type="ARBA" id="ARBA00022676"/>
    </source>
</evidence>
<dbReference type="GO" id="GO:0016757">
    <property type="term" value="F:glycosyltransferase activity"/>
    <property type="evidence" value="ECO:0007669"/>
    <property type="project" value="UniProtKB-KW"/>
</dbReference>
<reference evidence="4 5" key="1">
    <citation type="journal article" date="2018" name="J. Microbiol.">
        <title>Salicibibacter kimchii gen. nov., sp. nov., a moderately halophilic and alkalitolerant bacterium in the family Bacillaceae, isolated from kimchi.</title>
        <authorList>
            <person name="Jang J.Y."/>
            <person name="Oh Y.J."/>
            <person name="Lim S.K."/>
            <person name="Park H.K."/>
            <person name="Lee C."/>
            <person name="Kim J.Y."/>
            <person name="Lee M.A."/>
            <person name="Choi H.J."/>
        </authorList>
    </citation>
    <scope>NUCLEOTIDE SEQUENCE [LARGE SCALE GENOMIC DNA]</scope>
    <source>
        <strain evidence="4 5">NKC1-1</strain>
    </source>
</reference>
<dbReference type="PANTHER" id="PTHR12526">
    <property type="entry name" value="GLYCOSYLTRANSFERASE"/>
    <property type="match status" value="1"/>
</dbReference>
<sequence length="406" mass="46751">MKKTVCILVSEHPFLDARIFHKEAKSLRKHGYEVTMIVPRRNGQLFDIDGTLFTNHFQSPSFTYGGITIISYDPLVSLENNVKLLAHNLQQKGGERFTDPLTQLGVDQEADFYHAHEFFSLYAAIGVKRKLAKKGKQTKIIYDSHELVPDPLEPIGRSVFQRQQRMLEQMFDESDAIITVSESIRSKYKAVAPKVPVEVIYNSPPLLHPCTPKTYNHPWLTLGYLGKVTRDKGNWKKLLQILELCNETFDMRLKMIGGTTTREALTIPNHLKSKVELTGWIDYLLLPNALQEVDIGWIDLNVKTSLNRRYAMPNKFFSFLNNGIPVIVNQCDDMKRFIDVYQCGTVIDKAYASAKDYAEALRMIDKQRQTLRSWGMAGRKAMENRYCWEHMEQRLIAIYQKLGKKG</sequence>
<evidence type="ECO:0000313" key="5">
    <source>
        <dbReference type="Proteomes" id="UP000252100"/>
    </source>
</evidence>
<dbReference type="Gene3D" id="3.40.50.2000">
    <property type="entry name" value="Glycogen Phosphorylase B"/>
    <property type="match status" value="2"/>
</dbReference>
<feature type="domain" description="Glycosyltransferase subfamily 4-like N-terminal" evidence="3">
    <location>
        <begin position="21"/>
        <end position="202"/>
    </location>
</feature>
<evidence type="ECO:0000313" key="4">
    <source>
        <dbReference type="EMBL" id="AXF54568.1"/>
    </source>
</evidence>
<dbReference type="PANTHER" id="PTHR12526:SF629">
    <property type="entry name" value="TEICHURONIC ACID BIOSYNTHESIS GLYCOSYLTRANSFERASE TUAH-RELATED"/>
    <property type="match status" value="1"/>
</dbReference>
<evidence type="ECO:0000256" key="2">
    <source>
        <dbReference type="ARBA" id="ARBA00022679"/>
    </source>
</evidence>
<dbReference type="KEGG" id="rue:DT065_00070"/>
<protein>
    <submittedName>
        <fullName evidence="4">Glycosyltransferase</fullName>
    </submittedName>
</protein>
<proteinExistence type="predicted"/>
<dbReference type="OrthoDB" id="9813214at2"/>
<dbReference type="Pfam" id="PF13439">
    <property type="entry name" value="Glyco_transf_4"/>
    <property type="match status" value="1"/>
</dbReference>
<dbReference type="AlphaFoldDB" id="A0A345BUD7"/>
<dbReference type="Proteomes" id="UP000252100">
    <property type="component" value="Chromosome"/>
</dbReference>
<organism evidence="4 5">
    <name type="scientific">Salicibibacter kimchii</name>
    <dbReference type="NCBI Taxonomy" id="2099786"/>
    <lineage>
        <taxon>Bacteria</taxon>
        <taxon>Bacillati</taxon>
        <taxon>Bacillota</taxon>
        <taxon>Bacilli</taxon>
        <taxon>Bacillales</taxon>
        <taxon>Bacillaceae</taxon>
        <taxon>Salicibibacter</taxon>
    </lineage>
</organism>
<dbReference type="SUPFAM" id="SSF53756">
    <property type="entry name" value="UDP-Glycosyltransferase/glycogen phosphorylase"/>
    <property type="match status" value="1"/>
</dbReference>
<keyword evidence="1" id="KW-0328">Glycosyltransferase</keyword>
<evidence type="ECO:0000259" key="3">
    <source>
        <dbReference type="Pfam" id="PF13439"/>
    </source>
</evidence>
<keyword evidence="2 4" id="KW-0808">Transferase</keyword>
<dbReference type="InterPro" id="IPR028098">
    <property type="entry name" value="Glyco_trans_4-like_N"/>
</dbReference>